<keyword evidence="4" id="KW-1185">Reference proteome</keyword>
<feature type="region of interest" description="Disordered" evidence="2">
    <location>
        <begin position="43"/>
        <end position="116"/>
    </location>
</feature>
<name>A0A067PC69_9AGAM</name>
<dbReference type="HOGENOM" id="CLU_031481_7_0_1"/>
<feature type="compositionally biased region" description="Basic and acidic residues" evidence="2">
    <location>
        <begin position="95"/>
        <end position="116"/>
    </location>
</feature>
<dbReference type="InParanoid" id="A0A067PC69"/>
<feature type="compositionally biased region" description="Basic and acidic residues" evidence="2">
    <location>
        <begin position="53"/>
        <end position="81"/>
    </location>
</feature>
<dbReference type="AlphaFoldDB" id="A0A067PC69"/>
<keyword evidence="1" id="KW-0175">Coiled coil</keyword>
<evidence type="ECO:0000256" key="1">
    <source>
        <dbReference type="SAM" id="Coils"/>
    </source>
</evidence>
<reference evidence="4" key="1">
    <citation type="journal article" date="2014" name="Proc. Natl. Acad. Sci. U.S.A.">
        <title>Extensive sampling of basidiomycete genomes demonstrates inadequacy of the white-rot/brown-rot paradigm for wood decay fungi.</title>
        <authorList>
            <person name="Riley R."/>
            <person name="Salamov A.A."/>
            <person name="Brown D.W."/>
            <person name="Nagy L.G."/>
            <person name="Floudas D."/>
            <person name="Held B.W."/>
            <person name="Levasseur A."/>
            <person name="Lombard V."/>
            <person name="Morin E."/>
            <person name="Otillar R."/>
            <person name="Lindquist E.A."/>
            <person name="Sun H."/>
            <person name="LaButti K.M."/>
            <person name="Schmutz J."/>
            <person name="Jabbour D."/>
            <person name="Luo H."/>
            <person name="Baker S.E."/>
            <person name="Pisabarro A.G."/>
            <person name="Walton J.D."/>
            <person name="Blanchette R.A."/>
            <person name="Henrissat B."/>
            <person name="Martin F."/>
            <person name="Cullen D."/>
            <person name="Hibbett D.S."/>
            <person name="Grigoriev I.V."/>
        </authorList>
    </citation>
    <scope>NUCLEOTIDE SEQUENCE [LARGE SCALE GENOMIC DNA]</scope>
    <source>
        <strain evidence="4">MUCL 33604</strain>
    </source>
</reference>
<evidence type="ECO:0000313" key="3">
    <source>
        <dbReference type="EMBL" id="KDQ52364.1"/>
    </source>
</evidence>
<feature type="coiled-coil region" evidence="1">
    <location>
        <begin position="129"/>
        <end position="170"/>
    </location>
</feature>
<protein>
    <submittedName>
        <fullName evidence="3">Uncharacterized protein</fullName>
    </submittedName>
</protein>
<gene>
    <name evidence="3" type="ORF">JAAARDRAFT_210568</name>
</gene>
<dbReference type="STRING" id="933084.A0A067PC69"/>
<accession>A0A067PC69</accession>
<proteinExistence type="predicted"/>
<evidence type="ECO:0000313" key="4">
    <source>
        <dbReference type="Proteomes" id="UP000027265"/>
    </source>
</evidence>
<dbReference type="Proteomes" id="UP000027265">
    <property type="component" value="Unassembled WGS sequence"/>
</dbReference>
<dbReference type="EMBL" id="KL197740">
    <property type="protein sequence ID" value="KDQ52364.1"/>
    <property type="molecule type" value="Genomic_DNA"/>
</dbReference>
<dbReference type="OrthoDB" id="3222645at2759"/>
<evidence type="ECO:0000256" key="2">
    <source>
        <dbReference type="SAM" id="MobiDB-lite"/>
    </source>
</evidence>
<organism evidence="3 4">
    <name type="scientific">Jaapia argillacea MUCL 33604</name>
    <dbReference type="NCBI Taxonomy" id="933084"/>
    <lineage>
        <taxon>Eukaryota</taxon>
        <taxon>Fungi</taxon>
        <taxon>Dikarya</taxon>
        <taxon>Basidiomycota</taxon>
        <taxon>Agaricomycotina</taxon>
        <taxon>Agaricomycetes</taxon>
        <taxon>Agaricomycetidae</taxon>
        <taxon>Jaapiales</taxon>
        <taxon>Jaapiaceae</taxon>
        <taxon>Jaapia</taxon>
    </lineage>
</organism>
<sequence length="469" mass="52533">MLEHIIRTAWLWITLAVSWLCAPLKRYLVAPVLSVLRAIRRRNTRGGPTQDTPKSRDVEAQWDETPRHENDIKINRAKEVEETGGPALLDETEVTDEKGDRKSPEETKIEKQALEEEQRRGLLANDAIIQGLTRDLRAAKDANSEQLRQIQGLEAKLKDREKAHADLQSLYRQKTSDLRAAEQFLTKADPYSGSEITRLIKDLNTLIYQVAATIEDTFNSEFGQPREGGDGLRAAEESLSTILGVNMVGGLKSLRDDPVLVQPAIQGVLTWEASGAINAWFPNYTMERWEVNRVLSDLYESLRRDEPQPVAGRWRSLTHRHARSIAESSDAEETFVLNILHRIADVVVLAGGGHSQTQIKDRIEEEVRGDLSRIAQSVVQIHLVIKQETTSSDMELVSETPGSTFVSARMDDMEADPNQSDEGAKVETPILCTTRLGLRRIQRSVGGVEDETRLLLKPEVALESLMGIV</sequence>